<feature type="non-terminal residue" evidence="4">
    <location>
        <position position="315"/>
    </location>
</feature>
<accession>A0A1Y3ASS1</accession>
<keyword evidence="5" id="KW-1185">Reference proteome</keyword>
<evidence type="ECO:0000313" key="5">
    <source>
        <dbReference type="Proteomes" id="UP000194236"/>
    </source>
</evidence>
<dbReference type="Proteomes" id="UP000194236">
    <property type="component" value="Unassembled WGS sequence"/>
</dbReference>
<sequence>MSTLTTILITILVTSFVNGQQQQRQPSVIQVPTIRLNNRIVYRENNVIPKQQIRPNNNNNNKPRAPYLIIIPSSTTNNRHNNYRPSIANAEENILPGPATTENHLPIGNDDDDQEKTGSPFDFLNDVLNDEHDLNNAKAALDSPNTRDVINQNGPNMTIFAPSDDAFNNSPKQWSNEEKKKFLDNHSIIGQRIPIYRSNDGPEEEPSHKEDRLNVLKPNLHFGNSPLVHKVDRIQTEPINAMTIMSMQPILSTITRLIKFAQMEPKLRNEPGTMFCPFDNPITRNIARNANVKNMKQIREFLSDHMVQGEQGCHF</sequence>
<dbReference type="Pfam" id="PF02469">
    <property type="entry name" value="Fasciclin"/>
    <property type="match status" value="1"/>
</dbReference>
<comment type="caution">
    <text evidence="4">The sequence shown here is derived from an EMBL/GenBank/DDBJ whole genome shotgun (WGS) entry which is preliminary data.</text>
</comment>
<evidence type="ECO:0000313" key="4">
    <source>
        <dbReference type="EMBL" id="OTF71499.1"/>
    </source>
</evidence>
<dbReference type="InterPro" id="IPR000782">
    <property type="entry name" value="FAS1_domain"/>
</dbReference>
<dbReference type="AlphaFoldDB" id="A0A1Y3ASS1"/>
<dbReference type="PROSITE" id="PS50213">
    <property type="entry name" value="FAS1"/>
    <property type="match status" value="1"/>
</dbReference>
<proteinExistence type="predicted"/>
<gene>
    <name evidence="4" type="ORF">BLA29_004940</name>
</gene>
<dbReference type="Gene3D" id="2.30.180.10">
    <property type="entry name" value="FAS1 domain"/>
    <property type="match status" value="1"/>
</dbReference>
<feature type="domain" description="FAS1" evidence="3">
    <location>
        <begin position="121"/>
        <end position="258"/>
    </location>
</feature>
<dbReference type="InterPro" id="IPR036378">
    <property type="entry name" value="FAS1_dom_sf"/>
</dbReference>
<dbReference type="OrthoDB" id="286301at2759"/>
<evidence type="ECO:0000256" key="1">
    <source>
        <dbReference type="SAM" id="MobiDB-lite"/>
    </source>
</evidence>
<dbReference type="EMBL" id="MUJZ01060734">
    <property type="protein sequence ID" value="OTF71499.1"/>
    <property type="molecule type" value="Genomic_DNA"/>
</dbReference>
<dbReference type="SUPFAM" id="SSF82153">
    <property type="entry name" value="FAS1 domain"/>
    <property type="match status" value="2"/>
</dbReference>
<evidence type="ECO:0000259" key="3">
    <source>
        <dbReference type="PROSITE" id="PS50213"/>
    </source>
</evidence>
<reference evidence="4 5" key="1">
    <citation type="submission" date="2017-03" db="EMBL/GenBank/DDBJ databases">
        <title>Genome Survey of Euroglyphus maynei.</title>
        <authorList>
            <person name="Arlian L.G."/>
            <person name="Morgan M.S."/>
            <person name="Rider S.D."/>
        </authorList>
    </citation>
    <scope>NUCLEOTIDE SEQUENCE [LARGE SCALE GENOMIC DNA]</scope>
    <source>
        <strain evidence="4">Arlian Lab</strain>
        <tissue evidence="4">Whole body</tissue>
    </source>
</reference>
<feature type="chain" id="PRO_5013209108" evidence="2">
    <location>
        <begin position="20"/>
        <end position="315"/>
    </location>
</feature>
<organism evidence="4 5">
    <name type="scientific">Euroglyphus maynei</name>
    <name type="common">Mayne's house dust mite</name>
    <dbReference type="NCBI Taxonomy" id="6958"/>
    <lineage>
        <taxon>Eukaryota</taxon>
        <taxon>Metazoa</taxon>
        <taxon>Ecdysozoa</taxon>
        <taxon>Arthropoda</taxon>
        <taxon>Chelicerata</taxon>
        <taxon>Arachnida</taxon>
        <taxon>Acari</taxon>
        <taxon>Acariformes</taxon>
        <taxon>Sarcoptiformes</taxon>
        <taxon>Astigmata</taxon>
        <taxon>Psoroptidia</taxon>
        <taxon>Analgoidea</taxon>
        <taxon>Pyroglyphidae</taxon>
        <taxon>Pyroglyphinae</taxon>
        <taxon>Euroglyphus</taxon>
    </lineage>
</organism>
<evidence type="ECO:0000256" key="2">
    <source>
        <dbReference type="SAM" id="SignalP"/>
    </source>
</evidence>
<protein>
    <submittedName>
        <fullName evidence="4">Serine incorporator-like protein</fullName>
    </submittedName>
</protein>
<feature type="signal peptide" evidence="2">
    <location>
        <begin position="1"/>
        <end position="19"/>
    </location>
</feature>
<name>A0A1Y3ASS1_EURMA</name>
<keyword evidence="2" id="KW-0732">Signal</keyword>
<feature type="region of interest" description="Disordered" evidence="1">
    <location>
        <begin position="99"/>
        <end position="118"/>
    </location>
</feature>